<dbReference type="EMBL" id="JBBPEH010000008">
    <property type="protein sequence ID" value="KAK7534754.1"/>
    <property type="molecule type" value="Genomic_DNA"/>
</dbReference>
<keyword evidence="2" id="KW-1185">Reference proteome</keyword>
<dbReference type="Proteomes" id="UP001360953">
    <property type="component" value="Unassembled WGS sequence"/>
</dbReference>
<evidence type="ECO:0000313" key="2">
    <source>
        <dbReference type="Proteomes" id="UP001360953"/>
    </source>
</evidence>
<gene>
    <name evidence="1" type="ORF">J3D65DRAFT_422155</name>
</gene>
<reference evidence="1 2" key="1">
    <citation type="submission" date="2024-04" db="EMBL/GenBank/DDBJ databases">
        <title>Phyllosticta paracitricarpa is synonymous to the EU quarantine fungus P. citricarpa based on phylogenomic analyses.</title>
        <authorList>
            <consortium name="Lawrence Berkeley National Laboratory"/>
            <person name="Van ingen-buijs V.A."/>
            <person name="Van westerhoven A.C."/>
            <person name="Haridas S."/>
            <person name="Skiadas P."/>
            <person name="Martin F."/>
            <person name="Groenewald J.Z."/>
            <person name="Crous P.W."/>
            <person name="Seidl M.F."/>
        </authorList>
    </citation>
    <scope>NUCLEOTIDE SEQUENCE [LARGE SCALE GENOMIC DNA]</scope>
    <source>
        <strain evidence="1 2">CPC 17464</strain>
    </source>
</reference>
<dbReference type="RefSeq" id="XP_066653479.1">
    <property type="nucleotide sequence ID" value="XM_066796113.1"/>
</dbReference>
<comment type="caution">
    <text evidence="1">The sequence shown here is derived from an EMBL/GenBank/DDBJ whole genome shotgun (WGS) entry which is preliminary data.</text>
</comment>
<organism evidence="1 2">
    <name type="scientific">Phyllosticta citribraziliensis</name>
    <dbReference type="NCBI Taxonomy" id="989973"/>
    <lineage>
        <taxon>Eukaryota</taxon>
        <taxon>Fungi</taxon>
        <taxon>Dikarya</taxon>
        <taxon>Ascomycota</taxon>
        <taxon>Pezizomycotina</taxon>
        <taxon>Dothideomycetes</taxon>
        <taxon>Dothideomycetes incertae sedis</taxon>
        <taxon>Botryosphaeriales</taxon>
        <taxon>Phyllostictaceae</taxon>
        <taxon>Phyllosticta</taxon>
    </lineage>
</organism>
<proteinExistence type="predicted"/>
<accession>A0ABR1LJ48</accession>
<sequence length="205" mass="22787">MTKTARKFKVEIPILNACVGISSHANRPRHDLRGPSNYFRFRPPDAMRLGDKGPGNRGHGIARRGFECFQCSGMGWDGLITPCLLPYSCSTTFDKQSCSSLLPSPYIVDRPPMIARHCAVFSALSKFKPSLLSSPSALASCLPFVLVKTDTLSWYLPLSLRNHTITDQALRNTDRCSPAPHRPLPLLLVRSLYILSGYVRIVPFL</sequence>
<evidence type="ECO:0000313" key="1">
    <source>
        <dbReference type="EMBL" id="KAK7534754.1"/>
    </source>
</evidence>
<dbReference type="GeneID" id="92029019"/>
<protein>
    <submittedName>
        <fullName evidence="1">Uncharacterized protein</fullName>
    </submittedName>
</protein>
<name>A0ABR1LJ48_9PEZI</name>